<comment type="caution">
    <text evidence="2">The sequence shown here is derived from an EMBL/GenBank/DDBJ whole genome shotgun (WGS) entry which is preliminary data.</text>
</comment>
<evidence type="ECO:0000256" key="1">
    <source>
        <dbReference type="SAM" id="MobiDB-lite"/>
    </source>
</evidence>
<organism evidence="2">
    <name type="scientific">mine drainage metagenome</name>
    <dbReference type="NCBI Taxonomy" id="410659"/>
    <lineage>
        <taxon>unclassified sequences</taxon>
        <taxon>metagenomes</taxon>
        <taxon>ecological metagenomes</taxon>
    </lineage>
</organism>
<protein>
    <recommendedName>
        <fullName evidence="3">Transposase</fullName>
    </recommendedName>
</protein>
<feature type="region of interest" description="Disordered" evidence="1">
    <location>
        <begin position="1"/>
        <end position="42"/>
    </location>
</feature>
<sequence>MRRERLYSSMLSSWRKQRDQAAEGALAPQRRGRKPDPARPERERIAQLERERARLERELAQARLIIDVQKKVA</sequence>
<name>T1AW66_9ZZZZ</name>
<accession>T1AW66</accession>
<feature type="non-terminal residue" evidence="2">
    <location>
        <position position="73"/>
    </location>
</feature>
<dbReference type="EMBL" id="AUZX01007176">
    <property type="protein sequence ID" value="EQD60578.1"/>
    <property type="molecule type" value="Genomic_DNA"/>
</dbReference>
<gene>
    <name evidence="2" type="ORF">B1A_10080</name>
</gene>
<reference evidence="2" key="2">
    <citation type="journal article" date="2014" name="ISME J.">
        <title>Microbial stratification in low pH oxic and suboxic macroscopic growths along an acid mine drainage.</title>
        <authorList>
            <person name="Mendez-Garcia C."/>
            <person name="Mesa V."/>
            <person name="Sprenger R.R."/>
            <person name="Richter M."/>
            <person name="Diez M.S."/>
            <person name="Solano J."/>
            <person name="Bargiela R."/>
            <person name="Golyshina O.V."/>
            <person name="Manteca A."/>
            <person name="Ramos J.L."/>
            <person name="Gallego J.R."/>
            <person name="Llorente I."/>
            <person name="Martins Dos Santos V.A."/>
            <person name="Jensen O.N."/>
            <person name="Pelaez A.I."/>
            <person name="Sanchez J."/>
            <person name="Ferrer M."/>
        </authorList>
    </citation>
    <scope>NUCLEOTIDE SEQUENCE</scope>
</reference>
<evidence type="ECO:0000313" key="2">
    <source>
        <dbReference type="EMBL" id="EQD60578.1"/>
    </source>
</evidence>
<evidence type="ECO:0008006" key="3">
    <source>
        <dbReference type="Google" id="ProtNLM"/>
    </source>
</evidence>
<proteinExistence type="predicted"/>
<reference evidence="2" key="1">
    <citation type="submission" date="2013-08" db="EMBL/GenBank/DDBJ databases">
        <authorList>
            <person name="Mendez C."/>
            <person name="Richter M."/>
            <person name="Ferrer M."/>
            <person name="Sanchez J."/>
        </authorList>
    </citation>
    <scope>NUCLEOTIDE SEQUENCE</scope>
</reference>
<dbReference type="AlphaFoldDB" id="T1AW66"/>